<evidence type="ECO:0000313" key="1">
    <source>
        <dbReference type="EMBL" id="PTB95819.1"/>
    </source>
</evidence>
<gene>
    <name evidence="1" type="ORF">C9994_10095</name>
</gene>
<dbReference type="InterPro" id="IPR053158">
    <property type="entry name" value="CapK_Type1_Caps_Biosynth"/>
</dbReference>
<name>A0A2T4DPR6_9BACT</name>
<evidence type="ECO:0008006" key="3">
    <source>
        <dbReference type="Google" id="ProtNLM"/>
    </source>
</evidence>
<comment type="caution">
    <text evidence="1">The sequence shown here is derived from an EMBL/GenBank/DDBJ whole genome shotgun (WGS) entry which is preliminary data.</text>
</comment>
<reference evidence="1 2" key="1">
    <citation type="submission" date="2018-03" db="EMBL/GenBank/DDBJ databases">
        <title>Cross-interface Injection: A General Nanoliter Liquid Handling Method Applied to Single Cells Genome Amplification Automated Nanoliter Liquid Handling Applied to Single Cell Multiple Displacement Amplification.</title>
        <authorList>
            <person name="Yun J."/>
            <person name="Xu P."/>
            <person name="Xu J."/>
            <person name="Dai X."/>
            <person name="Wang Y."/>
            <person name="Zheng X."/>
            <person name="Cao C."/>
            <person name="Yi Q."/>
            <person name="Zhu Y."/>
            <person name="Wang L."/>
            <person name="Dong Z."/>
            <person name="Huang Y."/>
            <person name="Huang L."/>
            <person name="Du W."/>
        </authorList>
    </citation>
    <scope>NUCLEOTIDE SEQUENCE [LARGE SCALE GENOMIC DNA]</scope>
    <source>
        <strain evidence="1 2">Z-D1-2</strain>
    </source>
</reference>
<proteinExistence type="predicted"/>
<dbReference type="EMBL" id="PYVU01000084">
    <property type="protein sequence ID" value="PTB95819.1"/>
    <property type="molecule type" value="Genomic_DNA"/>
</dbReference>
<organism evidence="1 2">
    <name type="scientific">Marivirga lumbricoides</name>
    <dbReference type="NCBI Taxonomy" id="1046115"/>
    <lineage>
        <taxon>Bacteria</taxon>
        <taxon>Pseudomonadati</taxon>
        <taxon>Bacteroidota</taxon>
        <taxon>Cytophagia</taxon>
        <taxon>Cytophagales</taxon>
        <taxon>Marivirgaceae</taxon>
        <taxon>Marivirga</taxon>
    </lineage>
</organism>
<protein>
    <recommendedName>
        <fullName evidence="3">AMP-dependent synthetase/ligase domain-containing protein</fullName>
    </recommendedName>
</protein>
<dbReference type="Proteomes" id="UP000240608">
    <property type="component" value="Unassembled WGS sequence"/>
</dbReference>
<accession>A0A2T4DPR6</accession>
<sequence length="459" mass="53971">MRRLFYQFYSLFMIAKYSKYGLNRIMKDLIGLLYYFRCRSFYFFDEKQFWKYQIRQFEKNYNYALKNISFYKENNYPNIQFSKCRSKEEFFKVVQQIPILKKSVLKSNNSLFFSSSNFLAKIHTTSGTSGTPLKLKANILEKAELQMIKNYWFKKINGKLFPKLLILSGYYVPKVNDDIFFKDKWTNDLHLSIYAINAHNRKEIIETLERECPTIIYGYASAVHLLAKVLGESSITNKRGMVAVTTSEILQPHWRKIIEANLVREVFNFYSSQECAHGIFENMDGYMKIHPRMGFIEILDKNEKIASNELGKVVVTGFMRKSMPLIRYEIGDSIESVDYYTTFDSSPMWPEVGEIIGRSEDLVWKADGSRVGYLCFHATKNIEGIKEAQIIQKDYETFECLLSIQNDSDKMLIENYIKKEIEDRLNILIAIKFIYVDFIPRGKNEKFKAVIVDFEPGEK</sequence>
<dbReference type="PANTHER" id="PTHR36932">
    <property type="entry name" value="CAPSULAR POLYSACCHARIDE BIOSYNTHESIS PROTEIN"/>
    <property type="match status" value="1"/>
</dbReference>
<dbReference type="SUPFAM" id="SSF56801">
    <property type="entry name" value="Acetyl-CoA synthetase-like"/>
    <property type="match status" value="1"/>
</dbReference>
<dbReference type="InterPro" id="IPR042099">
    <property type="entry name" value="ANL_N_sf"/>
</dbReference>
<evidence type="ECO:0000313" key="2">
    <source>
        <dbReference type="Proteomes" id="UP000240608"/>
    </source>
</evidence>
<dbReference type="AlphaFoldDB" id="A0A2T4DPR6"/>
<dbReference type="Gene3D" id="3.40.50.12780">
    <property type="entry name" value="N-terminal domain of ligase-like"/>
    <property type="match status" value="1"/>
</dbReference>
<dbReference type="PANTHER" id="PTHR36932:SF1">
    <property type="entry name" value="CAPSULAR POLYSACCHARIDE BIOSYNTHESIS PROTEIN"/>
    <property type="match status" value="1"/>
</dbReference>